<dbReference type="AlphaFoldDB" id="A0A1G7JAV5"/>
<feature type="transmembrane region" description="Helical" evidence="2">
    <location>
        <begin position="111"/>
        <end position="134"/>
    </location>
</feature>
<proteinExistence type="predicted"/>
<dbReference type="RefSeq" id="WP_093688426.1">
    <property type="nucleotide sequence ID" value="NZ_FNBU01000004.1"/>
</dbReference>
<keyword evidence="4" id="KW-1185">Reference proteome</keyword>
<evidence type="ECO:0000313" key="4">
    <source>
        <dbReference type="Proteomes" id="UP000243333"/>
    </source>
</evidence>
<evidence type="ECO:0008006" key="5">
    <source>
        <dbReference type="Google" id="ProtNLM"/>
    </source>
</evidence>
<dbReference type="EMBL" id="FNBU01000004">
    <property type="protein sequence ID" value="SDF22107.1"/>
    <property type="molecule type" value="Genomic_DNA"/>
</dbReference>
<protein>
    <recommendedName>
        <fullName evidence="5">Tetratricopeptide repeat-containing protein</fullName>
    </recommendedName>
</protein>
<organism evidence="3 4">
    <name type="scientific">Sporolituus thermophilus DSM 23256</name>
    <dbReference type="NCBI Taxonomy" id="1123285"/>
    <lineage>
        <taxon>Bacteria</taxon>
        <taxon>Bacillati</taxon>
        <taxon>Bacillota</taxon>
        <taxon>Negativicutes</taxon>
        <taxon>Selenomonadales</taxon>
        <taxon>Sporomusaceae</taxon>
        <taxon>Sporolituus</taxon>
    </lineage>
</organism>
<dbReference type="Proteomes" id="UP000243333">
    <property type="component" value="Unassembled WGS sequence"/>
</dbReference>
<keyword evidence="2" id="KW-0812">Transmembrane</keyword>
<evidence type="ECO:0000256" key="1">
    <source>
        <dbReference type="SAM" id="MobiDB-lite"/>
    </source>
</evidence>
<dbReference type="STRING" id="1123285.SAMN05660235_00861"/>
<evidence type="ECO:0000313" key="3">
    <source>
        <dbReference type="EMBL" id="SDF22107.1"/>
    </source>
</evidence>
<keyword evidence="2" id="KW-1133">Transmembrane helix</keyword>
<feature type="compositionally biased region" description="Low complexity" evidence="1">
    <location>
        <begin position="154"/>
        <end position="163"/>
    </location>
</feature>
<sequence>MDQYQVLSPKSTLQWSWAHGVISSDKKASSQGAPTVQEFIRKSGATNTPSLTDKAYREGLEFYWQGYYSKALPKFEEVKRLYAKHSEADDLIAECQNNIAQGKDRRYWPDYYPYLAALAIAAVLVVSLTVYFVIRRRKMAQQGSVLPPPPPGPDTNKPNQPGQ</sequence>
<gene>
    <name evidence="3" type="ORF">SAMN05660235_00861</name>
</gene>
<reference evidence="4" key="1">
    <citation type="submission" date="2016-10" db="EMBL/GenBank/DDBJ databases">
        <authorList>
            <person name="Varghese N."/>
            <person name="Submissions S."/>
        </authorList>
    </citation>
    <scope>NUCLEOTIDE SEQUENCE [LARGE SCALE GENOMIC DNA]</scope>
    <source>
        <strain evidence="4">DSM 23256</strain>
    </source>
</reference>
<feature type="region of interest" description="Disordered" evidence="1">
    <location>
        <begin position="142"/>
        <end position="163"/>
    </location>
</feature>
<evidence type="ECO:0000256" key="2">
    <source>
        <dbReference type="SAM" id="Phobius"/>
    </source>
</evidence>
<name>A0A1G7JAV5_9FIRM</name>
<accession>A0A1G7JAV5</accession>
<keyword evidence="2" id="KW-0472">Membrane</keyword>
<dbReference type="OrthoDB" id="9766361at2"/>